<dbReference type="InterPro" id="IPR036852">
    <property type="entry name" value="Peptidase_S8/S53_dom_sf"/>
</dbReference>
<dbReference type="PANTHER" id="PTHR14218:SF10">
    <property type="entry name" value="PEPTIDASE S53 DOMAIN-CONTAINING PROTEIN"/>
    <property type="match status" value="1"/>
</dbReference>
<evidence type="ECO:0000313" key="4">
    <source>
        <dbReference type="Proteomes" id="UP001218188"/>
    </source>
</evidence>
<evidence type="ECO:0000313" key="3">
    <source>
        <dbReference type="EMBL" id="KAJ7018290.1"/>
    </source>
</evidence>
<name>A0AAD6WMT1_9AGAR</name>
<organism evidence="3 4">
    <name type="scientific">Mycena alexandri</name>
    <dbReference type="NCBI Taxonomy" id="1745969"/>
    <lineage>
        <taxon>Eukaryota</taxon>
        <taxon>Fungi</taxon>
        <taxon>Dikarya</taxon>
        <taxon>Basidiomycota</taxon>
        <taxon>Agaricomycotina</taxon>
        <taxon>Agaricomycetes</taxon>
        <taxon>Agaricomycetidae</taxon>
        <taxon>Agaricales</taxon>
        <taxon>Marasmiineae</taxon>
        <taxon>Mycenaceae</taxon>
        <taxon>Mycena</taxon>
    </lineage>
</organism>
<gene>
    <name evidence="3" type="ORF">C8F04DRAFT_1328436</name>
</gene>
<comment type="cofactor">
    <cofactor evidence="1">
        <name>Ca(2+)</name>
        <dbReference type="ChEBI" id="CHEBI:29108"/>
    </cofactor>
    <text evidence="1">Binds 1 Ca(2+) ion per subunit.</text>
</comment>
<dbReference type="InterPro" id="IPR050819">
    <property type="entry name" value="Tripeptidyl-peptidase_I"/>
</dbReference>
<feature type="domain" description="Peptidase S53" evidence="2">
    <location>
        <begin position="1"/>
        <end position="261"/>
    </location>
</feature>
<accession>A0AAD6WMT1</accession>
<dbReference type="SUPFAM" id="SSF52743">
    <property type="entry name" value="Subtilisin-like"/>
    <property type="match status" value="1"/>
</dbReference>
<dbReference type="Gene3D" id="3.40.50.200">
    <property type="entry name" value="Peptidase S8/S53 domain"/>
    <property type="match status" value="1"/>
</dbReference>
<keyword evidence="1" id="KW-0106">Calcium</keyword>
<dbReference type="PANTHER" id="PTHR14218">
    <property type="entry name" value="PROTEASE S8 TRIPEPTIDYL PEPTIDASE I CLN2"/>
    <property type="match status" value="1"/>
</dbReference>
<dbReference type="GO" id="GO:0006508">
    <property type="term" value="P:proteolysis"/>
    <property type="evidence" value="ECO:0007669"/>
    <property type="project" value="InterPro"/>
</dbReference>
<keyword evidence="1" id="KW-0479">Metal-binding</keyword>
<feature type="binding site" evidence="1">
    <location>
        <position position="219"/>
    </location>
    <ligand>
        <name>Ca(2+)</name>
        <dbReference type="ChEBI" id="CHEBI:29108"/>
    </ligand>
</feature>
<proteinExistence type="predicted"/>
<feature type="binding site" evidence="1">
    <location>
        <position position="239"/>
    </location>
    <ligand>
        <name>Ca(2+)</name>
        <dbReference type="ChEBI" id="CHEBI:29108"/>
    </ligand>
</feature>
<feature type="binding site" evidence="1">
    <location>
        <position position="241"/>
    </location>
    <ligand>
        <name>Ca(2+)</name>
        <dbReference type="ChEBI" id="CHEBI:29108"/>
    </ligand>
</feature>
<dbReference type="Proteomes" id="UP001218188">
    <property type="component" value="Unassembled WGS sequence"/>
</dbReference>
<feature type="binding site" evidence="1">
    <location>
        <position position="218"/>
    </location>
    <ligand>
        <name>Ca(2+)</name>
        <dbReference type="ChEBI" id="CHEBI:29108"/>
    </ligand>
</feature>
<protein>
    <submittedName>
        <fullName evidence="3">Peptidase S8/S53 domain-containing protein</fullName>
    </submittedName>
</protein>
<comment type="caution">
    <text evidence="1">Lacks conserved residue(s) required for the propagation of feature annotation.</text>
</comment>
<dbReference type="PROSITE" id="PS51695">
    <property type="entry name" value="SEDOLISIN"/>
    <property type="match status" value="1"/>
</dbReference>
<sequence>MEIATALTNVSSPNLPQTIVQPGTYRESLISPEIAESLCNSYAQLAARGVSYIMATGLWGAGGPGPLPNCMPFDAPFPASCPFIHEVLPSVTAVGGTEWTTNDTAEAAWSPSGGGFSRIFPRPKYQDEVVPAYLSTIGATPSSPFNISGRGIPDLAAMNQATYIDQGVTRTDSSGTDNSATIFASMIALLTNERIAAGKPGLGFLNPLIYQNKGAFNDIPAAIGESSACQRVFFNGTTGWDPVTGFGSPSYTKLQEVCNKL</sequence>
<dbReference type="GO" id="GO:0008240">
    <property type="term" value="F:tripeptidyl-peptidase activity"/>
    <property type="evidence" value="ECO:0007669"/>
    <property type="project" value="TreeGrafter"/>
</dbReference>
<keyword evidence="4" id="KW-1185">Reference proteome</keyword>
<evidence type="ECO:0000256" key="1">
    <source>
        <dbReference type="PROSITE-ProRule" id="PRU01032"/>
    </source>
</evidence>
<dbReference type="GO" id="GO:0004252">
    <property type="term" value="F:serine-type endopeptidase activity"/>
    <property type="evidence" value="ECO:0007669"/>
    <property type="project" value="InterPro"/>
</dbReference>
<dbReference type="EMBL" id="JARJCM010000346">
    <property type="protein sequence ID" value="KAJ7018290.1"/>
    <property type="molecule type" value="Genomic_DNA"/>
</dbReference>
<dbReference type="CDD" id="cd04056">
    <property type="entry name" value="Peptidases_S53"/>
    <property type="match status" value="1"/>
</dbReference>
<dbReference type="AlphaFoldDB" id="A0AAD6WMT1"/>
<dbReference type="InterPro" id="IPR030400">
    <property type="entry name" value="Sedolisin_dom"/>
</dbReference>
<reference evidence="3" key="1">
    <citation type="submission" date="2023-03" db="EMBL/GenBank/DDBJ databases">
        <title>Massive genome expansion in bonnet fungi (Mycena s.s.) driven by repeated elements and novel gene families across ecological guilds.</title>
        <authorList>
            <consortium name="Lawrence Berkeley National Laboratory"/>
            <person name="Harder C.B."/>
            <person name="Miyauchi S."/>
            <person name="Viragh M."/>
            <person name="Kuo A."/>
            <person name="Thoen E."/>
            <person name="Andreopoulos B."/>
            <person name="Lu D."/>
            <person name="Skrede I."/>
            <person name="Drula E."/>
            <person name="Henrissat B."/>
            <person name="Morin E."/>
            <person name="Kohler A."/>
            <person name="Barry K."/>
            <person name="LaButti K."/>
            <person name="Morin E."/>
            <person name="Salamov A."/>
            <person name="Lipzen A."/>
            <person name="Mereny Z."/>
            <person name="Hegedus B."/>
            <person name="Baldrian P."/>
            <person name="Stursova M."/>
            <person name="Weitz H."/>
            <person name="Taylor A."/>
            <person name="Grigoriev I.V."/>
            <person name="Nagy L.G."/>
            <person name="Martin F."/>
            <person name="Kauserud H."/>
        </authorList>
    </citation>
    <scope>NUCLEOTIDE SEQUENCE</scope>
    <source>
        <strain evidence="3">CBHHK200</strain>
    </source>
</reference>
<evidence type="ECO:0000259" key="2">
    <source>
        <dbReference type="PROSITE" id="PS51695"/>
    </source>
</evidence>
<comment type="caution">
    <text evidence="3">The sequence shown here is derived from an EMBL/GenBank/DDBJ whole genome shotgun (WGS) entry which is preliminary data.</text>
</comment>
<dbReference type="GO" id="GO:0046872">
    <property type="term" value="F:metal ion binding"/>
    <property type="evidence" value="ECO:0007669"/>
    <property type="project" value="UniProtKB-UniRule"/>
</dbReference>